<dbReference type="Proteomes" id="UP000500938">
    <property type="component" value="Chromosome"/>
</dbReference>
<name>A0A6M4IMZ6_9BACT</name>
<dbReference type="InterPro" id="IPR029002">
    <property type="entry name" value="PLPC/GPLD1"/>
</dbReference>
<sequence>MLHSLWMPTTTKPERSVRFCQRAWIAGGLAVFVALILFPTDAWAWTPGTHVFLGDALLRNLSLVPSHIAELLAAYPTDFLYGSIAADTSIAKKYAEVGRHCHSWRVGLEIHDDAEPAALRAFGLGYLAHLAADVVAHNFFVPRQLAVTSSTTALGHSYWESRIDTHLGDPWPRRARELLSVDHSSADQHLDRILSPTLFGTPTNRRIFRGMVYVTDTDSWQRIFQLVSEKSRWDLSDAEVGRYMARSFDYIVDLLNRWDTSDAFRFDPSGDGPLRDAKKVRRQAKREGGDVRAALEADRMFGMPVSDLRHAASLSAPLFTPRERPAAD</sequence>
<feature type="domain" description="Phospholipase C/D" evidence="1">
    <location>
        <begin position="49"/>
        <end position="165"/>
    </location>
</feature>
<dbReference type="Pfam" id="PF00882">
    <property type="entry name" value="Zn_dep_PLPC"/>
    <property type="match status" value="1"/>
</dbReference>
<gene>
    <name evidence="2" type="ORF">HKW67_06340</name>
</gene>
<organism evidence="2 3">
    <name type="scientific">Gemmatimonas groenlandica</name>
    <dbReference type="NCBI Taxonomy" id="2732249"/>
    <lineage>
        <taxon>Bacteria</taxon>
        <taxon>Pseudomonadati</taxon>
        <taxon>Gemmatimonadota</taxon>
        <taxon>Gemmatimonadia</taxon>
        <taxon>Gemmatimonadales</taxon>
        <taxon>Gemmatimonadaceae</taxon>
        <taxon>Gemmatimonas</taxon>
    </lineage>
</organism>
<dbReference type="KEGG" id="ggr:HKW67_06340"/>
<proteinExistence type="predicted"/>
<reference evidence="2 3" key="1">
    <citation type="submission" date="2020-05" db="EMBL/GenBank/DDBJ databases">
        <title>Complete genome sequence of Gemmatimonas greenlandica TET16.</title>
        <authorList>
            <person name="Zeng Y."/>
        </authorList>
    </citation>
    <scope>NUCLEOTIDE SEQUENCE [LARGE SCALE GENOMIC DNA]</scope>
    <source>
        <strain evidence="2 3">TET16</strain>
    </source>
</reference>
<dbReference type="RefSeq" id="WP_171224578.1">
    <property type="nucleotide sequence ID" value="NZ_CP053085.1"/>
</dbReference>
<accession>A0A6M4IMZ6</accession>
<dbReference type="EMBL" id="CP053085">
    <property type="protein sequence ID" value="QJR35149.1"/>
    <property type="molecule type" value="Genomic_DNA"/>
</dbReference>
<evidence type="ECO:0000259" key="1">
    <source>
        <dbReference type="Pfam" id="PF00882"/>
    </source>
</evidence>
<evidence type="ECO:0000313" key="3">
    <source>
        <dbReference type="Proteomes" id="UP000500938"/>
    </source>
</evidence>
<protein>
    <submittedName>
        <fullName evidence="2">Zinc dependent phospholipase C family protein</fullName>
    </submittedName>
</protein>
<evidence type="ECO:0000313" key="2">
    <source>
        <dbReference type="EMBL" id="QJR35149.1"/>
    </source>
</evidence>
<keyword evidence="3" id="KW-1185">Reference proteome</keyword>
<dbReference type="AlphaFoldDB" id="A0A6M4IMZ6"/>